<keyword evidence="2" id="KW-0812">Transmembrane</keyword>
<dbReference type="PANTHER" id="PTHR30386">
    <property type="entry name" value="MEMBRANE FUSION SUBUNIT OF EMRAB-TOLC MULTIDRUG EFFLUX PUMP"/>
    <property type="match status" value="1"/>
</dbReference>
<dbReference type="SUPFAM" id="SSF111369">
    <property type="entry name" value="HlyD-like secretion proteins"/>
    <property type="match status" value="1"/>
</dbReference>
<gene>
    <name evidence="3" type="ORF">A6770_29140</name>
</gene>
<sequence>MQIKHSRIFRQTALERLSSPEQLEQAIHVVKPQGWLTLSALSFVVAVAGVWSVFGRIPLTVTGQGILIKPHHVVEFQAPSSGPLLTLNVKPGDIVKQGDVLGIIDQSALKQQLQQEQVKLQQLQTQNQETDRLQKLLIDQQIITLGQQKMDLENNLRREQSAPKLRAQTLSAIAQKRQSINSRKQQINYLLQTLKARVDNRRRLFGEHVISQDMVVQAEQEYFNTHSELSDIDVQLKDLEIQETTTQREYLENLNKIDEIKTKIKDLNTQNTKLREQDLKQSIDKANQIREVKQRIAQLELQLSQESRIISKYNGHILEVSAVPGQIINPGNRLGSIEAEKPNSQLVSLVYFANKDGKQIKPGMAVQVTPSFAKREREGGIVGAIANISSFPVTTQDITAIVGNKEIAASLAGKGEGQVQAFVQLQEDATTTSGYKWSSSDGPSLKLSSGTTTSVQVKVGEKAPISYIIPILRSWTGIY</sequence>
<dbReference type="AlphaFoldDB" id="A0A367QFI9"/>
<evidence type="ECO:0000256" key="2">
    <source>
        <dbReference type="SAM" id="Phobius"/>
    </source>
</evidence>
<evidence type="ECO:0000313" key="4">
    <source>
        <dbReference type="Proteomes" id="UP000252107"/>
    </source>
</evidence>
<feature type="coiled-coil region" evidence="1">
    <location>
        <begin position="257"/>
        <end position="309"/>
    </location>
</feature>
<dbReference type="NCBIfam" id="TIGR03794">
    <property type="entry name" value="NHLM_micro_HlyD"/>
    <property type="match status" value="1"/>
</dbReference>
<reference evidence="3" key="1">
    <citation type="submission" date="2016-04" db="EMBL/GenBank/DDBJ databases">
        <authorList>
            <person name="Tabuchi Yagui T.R."/>
        </authorList>
    </citation>
    <scope>NUCLEOTIDE SEQUENCE [LARGE SCALE GENOMIC DNA]</scope>
    <source>
        <strain evidence="3">NIES-26</strain>
    </source>
</reference>
<proteinExistence type="predicted"/>
<feature type="coiled-coil region" evidence="1">
    <location>
        <begin position="106"/>
        <end position="133"/>
    </location>
</feature>
<keyword evidence="1" id="KW-0175">Coiled coil</keyword>
<accession>A0A367QFI9</accession>
<protein>
    <submittedName>
        <fullName evidence="3">NHLP bacteriocin system secretion protein</fullName>
    </submittedName>
</protein>
<keyword evidence="2" id="KW-1133">Transmembrane helix</keyword>
<comment type="caution">
    <text evidence="3">The sequence shown here is derived from an EMBL/GenBank/DDBJ whole genome shotgun (WGS) entry which is preliminary data.</text>
</comment>
<dbReference type="InterPro" id="IPR022275">
    <property type="entry name" value="NHPM_bacteriocin_SS_HylD"/>
</dbReference>
<feature type="transmembrane region" description="Helical" evidence="2">
    <location>
        <begin position="35"/>
        <end position="54"/>
    </location>
</feature>
<dbReference type="Gene3D" id="1.10.287.470">
    <property type="entry name" value="Helix hairpin bin"/>
    <property type="match status" value="1"/>
</dbReference>
<keyword evidence="2" id="KW-0472">Membrane</keyword>
<dbReference type="Proteomes" id="UP000252107">
    <property type="component" value="Unassembled WGS sequence"/>
</dbReference>
<keyword evidence="4" id="KW-1185">Reference proteome</keyword>
<dbReference type="EMBL" id="LXQD01000322">
    <property type="protein sequence ID" value="RCJ22967.1"/>
    <property type="molecule type" value="Genomic_DNA"/>
</dbReference>
<name>A0A367QFI9_9NOSO</name>
<dbReference type="PRINTS" id="PR01490">
    <property type="entry name" value="RTXTOXIND"/>
</dbReference>
<organism evidence="3 4">
    <name type="scientific">Nostoc minutum NIES-26</name>
    <dbReference type="NCBI Taxonomy" id="1844469"/>
    <lineage>
        <taxon>Bacteria</taxon>
        <taxon>Bacillati</taxon>
        <taxon>Cyanobacteriota</taxon>
        <taxon>Cyanophyceae</taxon>
        <taxon>Nostocales</taxon>
        <taxon>Nostocaceae</taxon>
        <taxon>Nostoc</taxon>
    </lineage>
</organism>
<evidence type="ECO:0000313" key="3">
    <source>
        <dbReference type="EMBL" id="RCJ22967.1"/>
    </source>
</evidence>
<dbReference type="PANTHER" id="PTHR30386:SF28">
    <property type="entry name" value="EXPORTED PROTEIN"/>
    <property type="match status" value="1"/>
</dbReference>
<evidence type="ECO:0000256" key="1">
    <source>
        <dbReference type="SAM" id="Coils"/>
    </source>
</evidence>
<dbReference type="InterPro" id="IPR050739">
    <property type="entry name" value="MFP"/>
</dbReference>
<dbReference type="Gene3D" id="2.40.50.100">
    <property type="match status" value="1"/>
</dbReference>